<dbReference type="KEGG" id="pacr:FXN63_04795"/>
<dbReference type="GO" id="GO:0022857">
    <property type="term" value="F:transmembrane transporter activity"/>
    <property type="evidence" value="ECO:0007669"/>
    <property type="project" value="InterPro"/>
</dbReference>
<dbReference type="PANTHER" id="PTHR23517">
    <property type="entry name" value="RESISTANCE PROTEIN MDTM, PUTATIVE-RELATED-RELATED"/>
    <property type="match status" value="1"/>
</dbReference>
<feature type="transmembrane region" description="Helical" evidence="7">
    <location>
        <begin position="290"/>
        <end position="313"/>
    </location>
</feature>
<dbReference type="Proteomes" id="UP000325161">
    <property type="component" value="Chromosome"/>
</dbReference>
<dbReference type="Gene3D" id="1.20.1250.20">
    <property type="entry name" value="MFS general substrate transporter like domains"/>
    <property type="match status" value="1"/>
</dbReference>
<organism evidence="9 10">
    <name type="scientific">Pigmentiphaga aceris</name>
    <dbReference type="NCBI Taxonomy" id="1940612"/>
    <lineage>
        <taxon>Bacteria</taxon>
        <taxon>Pseudomonadati</taxon>
        <taxon>Pseudomonadota</taxon>
        <taxon>Betaproteobacteria</taxon>
        <taxon>Burkholderiales</taxon>
        <taxon>Alcaligenaceae</taxon>
        <taxon>Pigmentiphaga</taxon>
    </lineage>
</organism>
<feature type="domain" description="Major facilitator superfamily (MFS) profile" evidence="8">
    <location>
        <begin position="1"/>
        <end position="378"/>
    </location>
</feature>
<dbReference type="InterPro" id="IPR050171">
    <property type="entry name" value="MFS_Transporters"/>
</dbReference>
<evidence type="ECO:0000256" key="5">
    <source>
        <dbReference type="ARBA" id="ARBA00022989"/>
    </source>
</evidence>
<reference evidence="9 10" key="1">
    <citation type="submission" date="2019-08" db="EMBL/GenBank/DDBJ databases">
        <title>Amphibian skin-associated Pigmentiphaga: genome sequence and occurrence across geography and hosts.</title>
        <authorList>
            <person name="Bletz M.C."/>
            <person name="Bunk B."/>
            <person name="Sproeer C."/>
            <person name="Biwer P."/>
            <person name="Reiter S."/>
            <person name="Rabemananjara F.C.E."/>
            <person name="Schulz S."/>
            <person name="Overmann J."/>
            <person name="Vences M."/>
        </authorList>
    </citation>
    <scope>NUCLEOTIDE SEQUENCE [LARGE SCALE GENOMIC DNA]</scope>
    <source>
        <strain evidence="9 10">Mada1488</strain>
    </source>
</reference>
<feature type="transmembrane region" description="Helical" evidence="7">
    <location>
        <begin position="32"/>
        <end position="51"/>
    </location>
</feature>
<evidence type="ECO:0000259" key="8">
    <source>
        <dbReference type="PROSITE" id="PS50850"/>
    </source>
</evidence>
<evidence type="ECO:0000313" key="10">
    <source>
        <dbReference type="Proteomes" id="UP000325161"/>
    </source>
</evidence>
<dbReference type="AlphaFoldDB" id="A0A5C0B8I5"/>
<feature type="transmembrane region" description="Helical" evidence="7">
    <location>
        <begin position="204"/>
        <end position="226"/>
    </location>
</feature>
<feature type="transmembrane region" description="Helical" evidence="7">
    <location>
        <begin position="349"/>
        <end position="368"/>
    </location>
</feature>
<evidence type="ECO:0000313" key="9">
    <source>
        <dbReference type="EMBL" id="QEI09127.1"/>
    </source>
</evidence>
<keyword evidence="2" id="KW-0813">Transport</keyword>
<evidence type="ECO:0000256" key="7">
    <source>
        <dbReference type="SAM" id="Phobius"/>
    </source>
</evidence>
<comment type="subcellular location">
    <subcellularLocation>
        <location evidence="1">Cell membrane</location>
        <topology evidence="1">Multi-pass membrane protein</topology>
    </subcellularLocation>
</comment>
<dbReference type="GO" id="GO:0005886">
    <property type="term" value="C:plasma membrane"/>
    <property type="evidence" value="ECO:0007669"/>
    <property type="project" value="UniProtKB-SubCell"/>
</dbReference>
<dbReference type="EMBL" id="CP043046">
    <property type="protein sequence ID" value="QEI09127.1"/>
    <property type="molecule type" value="Genomic_DNA"/>
</dbReference>
<keyword evidence="3" id="KW-1003">Cell membrane</keyword>
<evidence type="ECO:0000256" key="3">
    <source>
        <dbReference type="ARBA" id="ARBA00022475"/>
    </source>
</evidence>
<keyword evidence="10" id="KW-1185">Reference proteome</keyword>
<evidence type="ECO:0000256" key="4">
    <source>
        <dbReference type="ARBA" id="ARBA00022692"/>
    </source>
</evidence>
<evidence type="ECO:0000256" key="1">
    <source>
        <dbReference type="ARBA" id="ARBA00004651"/>
    </source>
</evidence>
<evidence type="ECO:0000256" key="2">
    <source>
        <dbReference type="ARBA" id="ARBA00022448"/>
    </source>
</evidence>
<accession>A0A5C0B8I5</accession>
<gene>
    <name evidence="9" type="ORF">FXN63_04795</name>
</gene>
<dbReference type="InterPro" id="IPR020846">
    <property type="entry name" value="MFS_dom"/>
</dbReference>
<dbReference type="InterPro" id="IPR036259">
    <property type="entry name" value="MFS_trans_sf"/>
</dbReference>
<feature type="transmembrane region" description="Helical" evidence="7">
    <location>
        <begin position="63"/>
        <end position="83"/>
    </location>
</feature>
<dbReference type="SUPFAM" id="SSF103473">
    <property type="entry name" value="MFS general substrate transporter"/>
    <property type="match status" value="1"/>
</dbReference>
<proteinExistence type="predicted"/>
<protein>
    <submittedName>
        <fullName evidence="9">MFS transporter</fullName>
    </submittedName>
</protein>
<feature type="transmembrane region" description="Helical" evidence="7">
    <location>
        <begin position="150"/>
        <end position="168"/>
    </location>
</feature>
<keyword evidence="4 7" id="KW-0812">Transmembrane</keyword>
<dbReference type="Pfam" id="PF07690">
    <property type="entry name" value="MFS_1"/>
    <property type="match status" value="1"/>
</dbReference>
<evidence type="ECO:0000256" key="6">
    <source>
        <dbReference type="ARBA" id="ARBA00023136"/>
    </source>
</evidence>
<keyword evidence="5 7" id="KW-1133">Transmembrane helix</keyword>
<feature type="transmembrane region" description="Helical" evidence="7">
    <location>
        <begin position="232"/>
        <end position="254"/>
    </location>
</feature>
<dbReference type="OrthoDB" id="4822895at2"/>
<sequence>MKLCVLGSANSIALSGSRVTVSLTALNQQFSTLTVGLLLAVFSFLPLLLAVPSGRWIDRIGAYRPLLLGSGLLCLGMLVSGVLSGPWALLATASMMGLGGMLQQVASQSVLGRGDPTDRLRNYSWSALSQSSAAACGPALAGLMIDHAGFSQAFLLLALPPLGAIWMLHRGQRALKTVAPPRVSAPAARHRIADLLMVPSLRQLLAVTIILTGAWDTHMFAVPIFGNEIGLSATRIGAILSSFAAGTFAIRLVVPFLHNHVHPWTLTRAAMLLTVFNFLAYPLFTGGYVLMGMSFLLGLALGASQPGVMAMIYQATPPGRQAEAAGLRLACVNCSQVSLPLLFGLLGSAIGVGPLFWVYAVCLAIGSWKYRRPPVETRHG</sequence>
<dbReference type="PROSITE" id="PS50850">
    <property type="entry name" value="MFS"/>
    <property type="match status" value="1"/>
</dbReference>
<keyword evidence="6 7" id="KW-0472">Membrane</keyword>
<name>A0A5C0B8I5_9BURK</name>
<dbReference type="InterPro" id="IPR011701">
    <property type="entry name" value="MFS"/>
</dbReference>